<dbReference type="InterPro" id="IPR025996">
    <property type="entry name" value="MT1864/Rv1816-like_C"/>
</dbReference>
<evidence type="ECO:0000256" key="3">
    <source>
        <dbReference type="ARBA" id="ARBA00023163"/>
    </source>
</evidence>
<evidence type="ECO:0000256" key="2">
    <source>
        <dbReference type="ARBA" id="ARBA00023125"/>
    </source>
</evidence>
<feature type="DNA-binding region" description="H-T-H motif" evidence="4">
    <location>
        <begin position="33"/>
        <end position="52"/>
    </location>
</feature>
<evidence type="ECO:0000313" key="6">
    <source>
        <dbReference type="EMBL" id="MFC3441837.1"/>
    </source>
</evidence>
<dbReference type="InterPro" id="IPR036271">
    <property type="entry name" value="Tet_transcr_reg_TetR-rel_C_sf"/>
</dbReference>
<evidence type="ECO:0000313" key="7">
    <source>
        <dbReference type="Proteomes" id="UP001595681"/>
    </source>
</evidence>
<keyword evidence="2 4" id="KW-0238">DNA-binding</keyword>
<dbReference type="Proteomes" id="UP001595681">
    <property type="component" value="Unassembled WGS sequence"/>
</dbReference>
<dbReference type="InterPro" id="IPR001647">
    <property type="entry name" value="HTH_TetR"/>
</dbReference>
<keyword evidence="1" id="KW-0805">Transcription regulation</keyword>
<evidence type="ECO:0000256" key="1">
    <source>
        <dbReference type="ARBA" id="ARBA00023015"/>
    </source>
</evidence>
<dbReference type="Pfam" id="PF00440">
    <property type="entry name" value="TetR_N"/>
    <property type="match status" value="1"/>
</dbReference>
<gene>
    <name evidence="6" type="ORF">ACFOKF_11715</name>
</gene>
<dbReference type="RefSeq" id="WP_380795818.1">
    <property type="nucleotide sequence ID" value="NZ_JBHRVU010000004.1"/>
</dbReference>
<dbReference type="Pfam" id="PF13305">
    <property type="entry name" value="TetR_C_33"/>
    <property type="match status" value="1"/>
</dbReference>
<accession>A0ABV7NH85</accession>
<keyword evidence="3" id="KW-0804">Transcription</keyword>
<protein>
    <submittedName>
        <fullName evidence="6">TetR/AcrR family transcriptional regulator</fullName>
    </submittedName>
</protein>
<evidence type="ECO:0000256" key="4">
    <source>
        <dbReference type="PROSITE-ProRule" id="PRU00335"/>
    </source>
</evidence>
<proteinExistence type="predicted"/>
<dbReference type="PANTHER" id="PTHR30055">
    <property type="entry name" value="HTH-TYPE TRANSCRIPTIONAL REGULATOR RUTR"/>
    <property type="match status" value="1"/>
</dbReference>
<evidence type="ECO:0000259" key="5">
    <source>
        <dbReference type="PROSITE" id="PS50977"/>
    </source>
</evidence>
<organism evidence="6 7">
    <name type="scientific">Sphingobium rhizovicinum</name>
    <dbReference type="NCBI Taxonomy" id="432308"/>
    <lineage>
        <taxon>Bacteria</taxon>
        <taxon>Pseudomonadati</taxon>
        <taxon>Pseudomonadota</taxon>
        <taxon>Alphaproteobacteria</taxon>
        <taxon>Sphingomonadales</taxon>
        <taxon>Sphingomonadaceae</taxon>
        <taxon>Sphingobium</taxon>
    </lineage>
</organism>
<keyword evidence="7" id="KW-1185">Reference proteome</keyword>
<dbReference type="Gene3D" id="1.10.357.10">
    <property type="entry name" value="Tetracycline Repressor, domain 2"/>
    <property type="match status" value="1"/>
</dbReference>
<reference evidence="7" key="1">
    <citation type="journal article" date="2019" name="Int. J. Syst. Evol. Microbiol.">
        <title>The Global Catalogue of Microorganisms (GCM) 10K type strain sequencing project: providing services to taxonomists for standard genome sequencing and annotation.</title>
        <authorList>
            <consortium name="The Broad Institute Genomics Platform"/>
            <consortium name="The Broad Institute Genome Sequencing Center for Infectious Disease"/>
            <person name="Wu L."/>
            <person name="Ma J."/>
        </authorList>
    </citation>
    <scope>NUCLEOTIDE SEQUENCE [LARGE SCALE GENOMIC DNA]</scope>
    <source>
        <strain evidence="7">CCM 7491</strain>
    </source>
</reference>
<dbReference type="InterPro" id="IPR009057">
    <property type="entry name" value="Homeodomain-like_sf"/>
</dbReference>
<dbReference type="InterPro" id="IPR050109">
    <property type="entry name" value="HTH-type_TetR-like_transc_reg"/>
</dbReference>
<feature type="domain" description="HTH tetR-type" evidence="5">
    <location>
        <begin position="10"/>
        <end position="70"/>
    </location>
</feature>
<dbReference type="SUPFAM" id="SSF48498">
    <property type="entry name" value="Tetracyclin repressor-like, C-terminal domain"/>
    <property type="match status" value="1"/>
</dbReference>
<sequence>MGRRSDHSRAELEALILEEGHRLMAEVGFARFSAREIAKRIGYTVGTLYNVFGSYDLLVATINTHTFEQWASHLEDRLAASSADRIGTLVEGYFSFAVSHYNVWTAIYDHRLPADMAMPEALAIRRGTLTDVVTREIAAVLPENRKGEAPRLARSLIATVHGHCTFALNGSFALLGETEPLELATARVRESLAAVMGMAEAS</sequence>
<comment type="caution">
    <text evidence="6">The sequence shown here is derived from an EMBL/GenBank/DDBJ whole genome shotgun (WGS) entry which is preliminary data.</text>
</comment>
<dbReference type="EMBL" id="JBHRVU010000004">
    <property type="protein sequence ID" value="MFC3441837.1"/>
    <property type="molecule type" value="Genomic_DNA"/>
</dbReference>
<dbReference type="PROSITE" id="PS50977">
    <property type="entry name" value="HTH_TETR_2"/>
    <property type="match status" value="1"/>
</dbReference>
<dbReference type="PANTHER" id="PTHR30055:SF234">
    <property type="entry name" value="HTH-TYPE TRANSCRIPTIONAL REGULATOR BETI"/>
    <property type="match status" value="1"/>
</dbReference>
<name>A0ABV7NH85_9SPHN</name>
<dbReference type="SUPFAM" id="SSF46689">
    <property type="entry name" value="Homeodomain-like"/>
    <property type="match status" value="1"/>
</dbReference>